<protein>
    <submittedName>
        <fullName evidence="1">Uncharacterized protein</fullName>
    </submittedName>
</protein>
<proteinExistence type="predicted"/>
<keyword evidence="2" id="KW-1185">Reference proteome</keyword>
<dbReference type="InParanoid" id="A0A6C2YUY4"/>
<dbReference type="Proteomes" id="UP000464378">
    <property type="component" value="Chromosome"/>
</dbReference>
<reference evidence="1" key="1">
    <citation type="submission" date="2019-04" db="EMBL/GenBank/DDBJ databases">
        <authorList>
            <consortium name="Science for Life Laboratories"/>
        </authorList>
    </citation>
    <scope>NUCLEOTIDE SEQUENCE</scope>
    <source>
        <strain evidence="1">MBLW1</strain>
    </source>
</reference>
<gene>
    <name evidence="1" type="ORF">GMBLW1_39820</name>
</gene>
<organism evidence="1">
    <name type="scientific">Tuwongella immobilis</name>
    <dbReference type="NCBI Taxonomy" id="692036"/>
    <lineage>
        <taxon>Bacteria</taxon>
        <taxon>Pseudomonadati</taxon>
        <taxon>Planctomycetota</taxon>
        <taxon>Planctomycetia</taxon>
        <taxon>Gemmatales</taxon>
        <taxon>Gemmataceae</taxon>
        <taxon>Tuwongella</taxon>
    </lineage>
</organism>
<evidence type="ECO:0000313" key="2">
    <source>
        <dbReference type="Proteomes" id="UP000464378"/>
    </source>
</evidence>
<accession>A0A6C2YUY4</accession>
<dbReference type="EMBL" id="LR586016">
    <property type="protein sequence ID" value="VIP05211.1"/>
    <property type="molecule type" value="Genomic_DNA"/>
</dbReference>
<dbReference type="AlphaFoldDB" id="A0A6C2YUY4"/>
<dbReference type="EMBL" id="LR593887">
    <property type="protein sequence ID" value="VTS07778.1"/>
    <property type="molecule type" value="Genomic_DNA"/>
</dbReference>
<dbReference type="KEGG" id="tim:GMBLW1_39820"/>
<name>A0A6C2YUY4_9BACT</name>
<sequence>MFCFKLVCDCGFQSGDACWGVRMGSRGQIVVVPIYDPATGGLHSHEVPAAEWDDSDDDPSLWLQKYGPGVRDQFGKDASVLIPAEYDKPFMVCPSCGRESCRAISTGIV</sequence>
<evidence type="ECO:0000313" key="1">
    <source>
        <dbReference type="EMBL" id="VIP05211.1"/>
    </source>
</evidence>